<dbReference type="InterPro" id="IPR004675">
    <property type="entry name" value="AhpD_core"/>
</dbReference>
<dbReference type="Pfam" id="PF02627">
    <property type="entry name" value="CMD"/>
    <property type="match status" value="1"/>
</dbReference>
<proteinExistence type="predicted"/>
<dbReference type="NCBIfam" id="TIGR00778">
    <property type="entry name" value="ahpD_dom"/>
    <property type="match status" value="1"/>
</dbReference>
<keyword evidence="2" id="KW-0575">Peroxidase</keyword>
<organism evidence="2 3">
    <name type="scientific">Pseudogracilibacillus auburnensis</name>
    <dbReference type="NCBI Taxonomy" id="1494959"/>
    <lineage>
        <taxon>Bacteria</taxon>
        <taxon>Bacillati</taxon>
        <taxon>Bacillota</taxon>
        <taxon>Bacilli</taxon>
        <taxon>Bacillales</taxon>
        <taxon>Bacillaceae</taxon>
        <taxon>Pseudogracilibacillus</taxon>
    </lineage>
</organism>
<dbReference type="AlphaFoldDB" id="A0A2V3WBJ1"/>
<gene>
    <name evidence="2" type="ORF">DFR56_101426</name>
</gene>
<dbReference type="SUPFAM" id="SSF69118">
    <property type="entry name" value="AhpD-like"/>
    <property type="match status" value="1"/>
</dbReference>
<dbReference type="Gene3D" id="1.20.1290.10">
    <property type="entry name" value="AhpD-like"/>
    <property type="match status" value="1"/>
</dbReference>
<evidence type="ECO:0000313" key="2">
    <source>
        <dbReference type="EMBL" id="PXW90514.1"/>
    </source>
</evidence>
<evidence type="ECO:0000259" key="1">
    <source>
        <dbReference type="Pfam" id="PF02627"/>
    </source>
</evidence>
<dbReference type="InterPro" id="IPR003779">
    <property type="entry name" value="CMD-like"/>
</dbReference>
<dbReference type="EMBL" id="QJJQ01000001">
    <property type="protein sequence ID" value="PXW90514.1"/>
    <property type="molecule type" value="Genomic_DNA"/>
</dbReference>
<accession>A0A2V3WBJ1</accession>
<feature type="domain" description="Carboxymuconolactone decarboxylase-like" evidence="1">
    <location>
        <begin position="41"/>
        <end position="110"/>
    </location>
</feature>
<protein>
    <submittedName>
        <fullName evidence="2">AhpD family alkylhydroperoxidase</fullName>
    </submittedName>
</protein>
<reference evidence="2 3" key="1">
    <citation type="submission" date="2018-05" db="EMBL/GenBank/DDBJ databases">
        <title>Genomic Encyclopedia of Type Strains, Phase IV (KMG-IV): sequencing the most valuable type-strain genomes for metagenomic binning, comparative biology and taxonomic classification.</title>
        <authorList>
            <person name="Goeker M."/>
        </authorList>
    </citation>
    <scope>NUCLEOTIDE SEQUENCE [LARGE SCALE GENOMIC DNA]</scope>
    <source>
        <strain evidence="2 3">DSM 28556</strain>
    </source>
</reference>
<dbReference type="PANTHER" id="PTHR34846:SF10">
    <property type="entry name" value="CYTOPLASMIC PROTEIN"/>
    <property type="match status" value="1"/>
</dbReference>
<name>A0A2V3WBJ1_9BACI</name>
<keyword evidence="3" id="KW-1185">Reference proteome</keyword>
<sequence>MSKLVNKGIVKAAGFMNMKNRINYFKVAPNALEKVMGLERYVGKLVIDKKLAELIKLRVSQINGCSYCINMHTKGAKKLKVTNDQLDQLKTWNVSDIYSPKEKVALHLAENMTLISEKGVSDELYDQVREHYDEKEYVDLVMIINQINMWNRLSISMGNQASE</sequence>
<dbReference type="InterPro" id="IPR029032">
    <property type="entry name" value="AhpD-like"/>
</dbReference>
<dbReference type="Proteomes" id="UP000247978">
    <property type="component" value="Unassembled WGS sequence"/>
</dbReference>
<dbReference type="GO" id="GO:0051920">
    <property type="term" value="F:peroxiredoxin activity"/>
    <property type="evidence" value="ECO:0007669"/>
    <property type="project" value="InterPro"/>
</dbReference>
<dbReference type="PANTHER" id="PTHR34846">
    <property type="entry name" value="4-CARBOXYMUCONOLACTONE DECARBOXYLASE FAMILY PROTEIN (AFU_ORTHOLOGUE AFUA_6G11590)"/>
    <property type="match status" value="1"/>
</dbReference>
<keyword evidence="2" id="KW-0560">Oxidoreductase</keyword>
<evidence type="ECO:0000313" key="3">
    <source>
        <dbReference type="Proteomes" id="UP000247978"/>
    </source>
</evidence>
<comment type="caution">
    <text evidence="2">The sequence shown here is derived from an EMBL/GenBank/DDBJ whole genome shotgun (WGS) entry which is preliminary data.</text>
</comment>